<sequence length="395" mass="42762">MDKMKPTLAKAAPPSVEHAFRLLSSIYETAAHSLFDVAGRLVSAGLSSLHLDNIHEFLAGMKAGESSDSNINEREPPKPIYPEVATGDAPYSFSEAKLRGAIHIPKEFRYGADGAPQPVLLVGGTGNSGYVTYAGSFIPLLQNPETAFADPVWLNIPGYSLDNIQTNAEFVAYAIHYLSSICSRRISVFGYSQGNLDAQWAYKYWPSVRQHVANHVAFSPGYHGTKITNLLAMVPQPPAWLQSTYNSELVKTMRSNGGDSAYVPTTIIYSSTDQVVQPQVGDGASSPLKDEHGAGVSNVMVQQVCPGKRAGGFYTHEGIMLHPLAYALAKDAVLNGGPGQVSRLDLEDIWNNYLAPTLTLEHFVLTENSAVFAAAVTLLYHGKSWSEPKIQSYAT</sequence>
<organism evidence="1 2">
    <name type="scientific">Neoarthrinium moseri</name>
    <dbReference type="NCBI Taxonomy" id="1658444"/>
    <lineage>
        <taxon>Eukaryota</taxon>
        <taxon>Fungi</taxon>
        <taxon>Dikarya</taxon>
        <taxon>Ascomycota</taxon>
        <taxon>Pezizomycotina</taxon>
        <taxon>Sordariomycetes</taxon>
        <taxon>Xylariomycetidae</taxon>
        <taxon>Amphisphaeriales</taxon>
        <taxon>Apiosporaceae</taxon>
        <taxon>Neoarthrinium</taxon>
    </lineage>
</organism>
<dbReference type="PANTHER" id="PTHR37574:SF1">
    <property type="entry name" value="LIPASE B"/>
    <property type="match status" value="1"/>
</dbReference>
<dbReference type="EMBL" id="JAFIMR010000044">
    <property type="protein sequence ID" value="KAI1856393.1"/>
    <property type="molecule type" value="Genomic_DNA"/>
</dbReference>
<protein>
    <recommendedName>
        <fullName evidence="3">Lipase B</fullName>
    </recommendedName>
</protein>
<keyword evidence="2" id="KW-1185">Reference proteome</keyword>
<dbReference type="AlphaFoldDB" id="A0A9P9WBY8"/>
<comment type="caution">
    <text evidence="1">The sequence shown here is derived from an EMBL/GenBank/DDBJ whole genome shotgun (WGS) entry which is preliminary data.</text>
</comment>
<dbReference type="InterPro" id="IPR053228">
    <property type="entry name" value="Stereospecific_Lipase"/>
</dbReference>
<evidence type="ECO:0008006" key="3">
    <source>
        <dbReference type="Google" id="ProtNLM"/>
    </source>
</evidence>
<gene>
    <name evidence="1" type="ORF">JX265_011640</name>
</gene>
<proteinExistence type="predicted"/>
<evidence type="ECO:0000313" key="1">
    <source>
        <dbReference type="EMBL" id="KAI1856393.1"/>
    </source>
</evidence>
<dbReference type="Proteomes" id="UP000829685">
    <property type="component" value="Unassembled WGS sequence"/>
</dbReference>
<dbReference type="PANTHER" id="PTHR37574">
    <property type="entry name" value="LIPASE B"/>
    <property type="match status" value="1"/>
</dbReference>
<reference evidence="1" key="1">
    <citation type="submission" date="2021-03" db="EMBL/GenBank/DDBJ databases">
        <title>Revisited historic fungal species revealed as producer of novel bioactive compounds through whole genome sequencing and comparative genomics.</title>
        <authorList>
            <person name="Vignolle G.A."/>
            <person name="Hochenegger N."/>
            <person name="Mach R.L."/>
            <person name="Mach-Aigner A.R."/>
            <person name="Javad Rahimi M."/>
            <person name="Salim K.A."/>
            <person name="Chan C.M."/>
            <person name="Lim L.B.L."/>
            <person name="Cai F."/>
            <person name="Druzhinina I.S."/>
            <person name="U'Ren J.M."/>
            <person name="Derntl C."/>
        </authorList>
    </citation>
    <scope>NUCLEOTIDE SEQUENCE</scope>
    <source>
        <strain evidence="1">TUCIM 5799</strain>
    </source>
</reference>
<dbReference type="Gene3D" id="3.40.50.1820">
    <property type="entry name" value="alpha/beta hydrolase"/>
    <property type="match status" value="1"/>
</dbReference>
<dbReference type="InterPro" id="IPR029058">
    <property type="entry name" value="AB_hydrolase_fold"/>
</dbReference>
<accession>A0A9P9WBY8</accession>
<evidence type="ECO:0000313" key="2">
    <source>
        <dbReference type="Proteomes" id="UP000829685"/>
    </source>
</evidence>
<name>A0A9P9WBY8_9PEZI</name>
<dbReference type="SUPFAM" id="SSF53474">
    <property type="entry name" value="alpha/beta-Hydrolases"/>
    <property type="match status" value="1"/>
</dbReference>